<proteinExistence type="predicted"/>
<evidence type="ECO:0000313" key="2">
    <source>
        <dbReference type="EMBL" id="PNX84811.1"/>
    </source>
</evidence>
<protein>
    <recommendedName>
        <fullName evidence="5">Cystatin domain-containing protein</fullName>
    </recommendedName>
</protein>
<dbReference type="EMBL" id="ASHM01011866">
    <property type="protein sequence ID" value="PNX93816.1"/>
    <property type="molecule type" value="Genomic_DNA"/>
</dbReference>
<dbReference type="SUPFAM" id="SSF54403">
    <property type="entry name" value="Cystatin/monellin"/>
    <property type="match status" value="1"/>
</dbReference>
<dbReference type="EMBL" id="ASHM01047285">
    <property type="protein sequence ID" value="PNX84811.1"/>
    <property type="molecule type" value="Genomic_DNA"/>
</dbReference>
<reference evidence="3 4" key="2">
    <citation type="journal article" date="2017" name="Front. Plant Sci.">
        <title>Gene Classification and Mining of Molecular Markers Useful in Red Clover (Trifolium pratense) Breeding.</title>
        <authorList>
            <person name="Istvanek J."/>
            <person name="Dluhosova J."/>
            <person name="Dluhos P."/>
            <person name="Patkova L."/>
            <person name="Nedelnik J."/>
            <person name="Repkova J."/>
        </authorList>
    </citation>
    <scope>NUCLEOTIDE SEQUENCE [LARGE SCALE GENOMIC DNA]</scope>
    <source>
        <strain evidence="4">cv. Tatra</strain>
        <tissue evidence="3">Young leaves</tissue>
    </source>
</reference>
<dbReference type="Proteomes" id="UP000236291">
    <property type="component" value="Unassembled WGS sequence"/>
</dbReference>
<accession>A0A2K3MST7</accession>
<name>A0A2K3MST7_TRIPR</name>
<feature type="region of interest" description="Disordered" evidence="1">
    <location>
        <begin position="1"/>
        <end position="87"/>
    </location>
</feature>
<organism evidence="3 4">
    <name type="scientific">Trifolium pratense</name>
    <name type="common">Red clover</name>
    <dbReference type="NCBI Taxonomy" id="57577"/>
    <lineage>
        <taxon>Eukaryota</taxon>
        <taxon>Viridiplantae</taxon>
        <taxon>Streptophyta</taxon>
        <taxon>Embryophyta</taxon>
        <taxon>Tracheophyta</taxon>
        <taxon>Spermatophyta</taxon>
        <taxon>Magnoliopsida</taxon>
        <taxon>eudicotyledons</taxon>
        <taxon>Gunneridae</taxon>
        <taxon>Pentapetalae</taxon>
        <taxon>rosids</taxon>
        <taxon>fabids</taxon>
        <taxon>Fabales</taxon>
        <taxon>Fabaceae</taxon>
        <taxon>Papilionoideae</taxon>
        <taxon>50 kb inversion clade</taxon>
        <taxon>NPAAA clade</taxon>
        <taxon>Hologalegina</taxon>
        <taxon>IRL clade</taxon>
        <taxon>Trifolieae</taxon>
        <taxon>Trifolium</taxon>
    </lineage>
</organism>
<dbReference type="InterPro" id="IPR046350">
    <property type="entry name" value="Cystatin_sf"/>
</dbReference>
<feature type="compositionally biased region" description="Basic and acidic residues" evidence="1">
    <location>
        <begin position="71"/>
        <end position="87"/>
    </location>
</feature>
<dbReference type="Gene3D" id="3.10.450.10">
    <property type="match status" value="1"/>
</dbReference>
<comment type="caution">
    <text evidence="3">The sequence shown here is derived from an EMBL/GenBank/DDBJ whole genome shotgun (WGS) entry which is preliminary data.</text>
</comment>
<gene>
    <name evidence="3" type="ORF">L195_g016977</name>
    <name evidence="2" type="ORF">L195_g040874</name>
</gene>
<dbReference type="AlphaFoldDB" id="A0A2K3MST7"/>
<sequence>MHHDTVGGLILSDSPKPVTPNMLDDSPPPSGVTNIRRSSRLMQSANPITKKMAEAASNNQRPSKRAKKSEKKYEDRKSEKKSEEKRHFSCRNPKNIGRLSVYIKFDCDKLTLEDAHVINGCATLAIQDYAIQNSENWRIWHLLKIVEVARVRVFGFRYYITFEAKNGHGVHHTFQADVWDVRLGRRTNGFRTLKHRNSKWYSGNLWIPLTRSTSYVYPSTLDV</sequence>
<reference evidence="3 4" key="1">
    <citation type="journal article" date="2014" name="Am. J. Bot.">
        <title>Genome assembly and annotation for red clover (Trifolium pratense; Fabaceae).</title>
        <authorList>
            <person name="Istvanek J."/>
            <person name="Jaros M."/>
            <person name="Krenek A."/>
            <person name="Repkova J."/>
        </authorList>
    </citation>
    <scope>NUCLEOTIDE SEQUENCE [LARGE SCALE GENOMIC DNA]</scope>
    <source>
        <strain evidence="4">cv. Tatra</strain>
        <tissue evidence="3">Young leaves</tissue>
    </source>
</reference>
<evidence type="ECO:0000313" key="3">
    <source>
        <dbReference type="EMBL" id="PNX93816.1"/>
    </source>
</evidence>
<evidence type="ECO:0000256" key="1">
    <source>
        <dbReference type="SAM" id="MobiDB-lite"/>
    </source>
</evidence>
<evidence type="ECO:0008006" key="5">
    <source>
        <dbReference type="Google" id="ProtNLM"/>
    </source>
</evidence>
<evidence type="ECO:0000313" key="4">
    <source>
        <dbReference type="Proteomes" id="UP000236291"/>
    </source>
</evidence>
<feature type="compositionally biased region" description="Polar residues" evidence="1">
    <location>
        <begin position="31"/>
        <end position="47"/>
    </location>
</feature>